<dbReference type="AlphaFoldDB" id="A0AB34H509"/>
<dbReference type="Proteomes" id="UP001159641">
    <property type="component" value="Unassembled WGS sequence"/>
</dbReference>
<reference evidence="2 3" key="1">
    <citation type="submission" date="2022-11" db="EMBL/GenBank/DDBJ databases">
        <title>Whole genome sequence of Eschrichtius robustus ER-17-0199.</title>
        <authorList>
            <person name="Bruniche-Olsen A."/>
            <person name="Black A.N."/>
            <person name="Fields C.J."/>
            <person name="Walden K."/>
            <person name="Dewoody J.A."/>
        </authorList>
    </citation>
    <scope>NUCLEOTIDE SEQUENCE [LARGE SCALE GENOMIC DNA]</scope>
    <source>
        <strain evidence="2">ER-17-0199</strain>
        <tissue evidence="2">Blubber</tissue>
    </source>
</reference>
<dbReference type="EMBL" id="JAIQCJ010001983">
    <property type="protein sequence ID" value="KAJ8786493.1"/>
    <property type="molecule type" value="Genomic_DNA"/>
</dbReference>
<keyword evidence="3" id="KW-1185">Reference proteome</keyword>
<accession>A0AB34H509</accession>
<feature type="region of interest" description="Disordered" evidence="1">
    <location>
        <begin position="1"/>
        <end position="50"/>
    </location>
</feature>
<evidence type="ECO:0000313" key="2">
    <source>
        <dbReference type="EMBL" id="KAJ8786493.1"/>
    </source>
</evidence>
<comment type="caution">
    <text evidence="2">The sequence shown here is derived from an EMBL/GenBank/DDBJ whole genome shotgun (WGS) entry which is preliminary data.</text>
</comment>
<feature type="region of interest" description="Disordered" evidence="1">
    <location>
        <begin position="76"/>
        <end position="97"/>
    </location>
</feature>
<name>A0AB34H509_ESCRO</name>
<organism evidence="2 3">
    <name type="scientific">Eschrichtius robustus</name>
    <name type="common">California gray whale</name>
    <name type="synonym">Eschrichtius gibbosus</name>
    <dbReference type="NCBI Taxonomy" id="9764"/>
    <lineage>
        <taxon>Eukaryota</taxon>
        <taxon>Metazoa</taxon>
        <taxon>Chordata</taxon>
        <taxon>Craniata</taxon>
        <taxon>Vertebrata</taxon>
        <taxon>Euteleostomi</taxon>
        <taxon>Mammalia</taxon>
        <taxon>Eutheria</taxon>
        <taxon>Laurasiatheria</taxon>
        <taxon>Artiodactyla</taxon>
        <taxon>Whippomorpha</taxon>
        <taxon>Cetacea</taxon>
        <taxon>Mysticeti</taxon>
        <taxon>Eschrichtiidae</taxon>
        <taxon>Eschrichtius</taxon>
    </lineage>
</organism>
<evidence type="ECO:0000256" key="1">
    <source>
        <dbReference type="SAM" id="MobiDB-lite"/>
    </source>
</evidence>
<evidence type="ECO:0000313" key="3">
    <source>
        <dbReference type="Proteomes" id="UP001159641"/>
    </source>
</evidence>
<feature type="compositionally biased region" description="Basic and acidic residues" evidence="1">
    <location>
        <begin position="25"/>
        <end position="35"/>
    </location>
</feature>
<gene>
    <name evidence="2" type="ORF">J1605_005982</name>
</gene>
<sequence>MSGSGLNSFRDSDVPSGGHTGFAEPQHDGQIEGRWKLTTGLDRVPSTPIPWEGCLHERALPGAGVRSQALARLASEGKRRLDTGHGLPGSLFPLEGP</sequence>
<proteinExistence type="predicted"/>
<protein>
    <submittedName>
        <fullName evidence="2">Uncharacterized protein</fullName>
    </submittedName>
</protein>